<evidence type="ECO:0000313" key="2">
    <source>
        <dbReference type="EMBL" id="KAG8082112.1"/>
    </source>
</evidence>
<proteinExistence type="predicted"/>
<dbReference type="AlphaFoldDB" id="A0A8J5VRU5"/>
<comment type="caution">
    <text evidence="2">The sequence shown here is derived from an EMBL/GenBank/DDBJ whole genome shotgun (WGS) entry which is preliminary data.</text>
</comment>
<dbReference type="EMBL" id="JAAALK010000086">
    <property type="protein sequence ID" value="KAG8082112.1"/>
    <property type="molecule type" value="Genomic_DNA"/>
</dbReference>
<organism evidence="2 3">
    <name type="scientific">Zizania palustris</name>
    <name type="common">Northern wild rice</name>
    <dbReference type="NCBI Taxonomy" id="103762"/>
    <lineage>
        <taxon>Eukaryota</taxon>
        <taxon>Viridiplantae</taxon>
        <taxon>Streptophyta</taxon>
        <taxon>Embryophyta</taxon>
        <taxon>Tracheophyta</taxon>
        <taxon>Spermatophyta</taxon>
        <taxon>Magnoliopsida</taxon>
        <taxon>Liliopsida</taxon>
        <taxon>Poales</taxon>
        <taxon>Poaceae</taxon>
        <taxon>BOP clade</taxon>
        <taxon>Oryzoideae</taxon>
        <taxon>Oryzeae</taxon>
        <taxon>Zizaniinae</taxon>
        <taxon>Zizania</taxon>
    </lineage>
</organism>
<name>A0A8J5VRU5_ZIZPA</name>
<feature type="region of interest" description="Disordered" evidence="1">
    <location>
        <begin position="134"/>
        <end position="156"/>
    </location>
</feature>
<reference evidence="2" key="1">
    <citation type="journal article" date="2021" name="bioRxiv">
        <title>Whole Genome Assembly and Annotation of Northern Wild Rice, Zizania palustris L., Supports a Whole Genome Duplication in the Zizania Genus.</title>
        <authorList>
            <person name="Haas M."/>
            <person name="Kono T."/>
            <person name="Macchietto M."/>
            <person name="Millas R."/>
            <person name="McGilp L."/>
            <person name="Shao M."/>
            <person name="Duquette J."/>
            <person name="Hirsch C.N."/>
            <person name="Kimball J."/>
        </authorList>
    </citation>
    <scope>NUCLEOTIDE SEQUENCE</scope>
    <source>
        <tissue evidence="2">Fresh leaf tissue</tissue>
    </source>
</reference>
<reference evidence="2" key="2">
    <citation type="submission" date="2021-02" db="EMBL/GenBank/DDBJ databases">
        <authorList>
            <person name="Kimball J.A."/>
            <person name="Haas M.W."/>
            <person name="Macchietto M."/>
            <person name="Kono T."/>
            <person name="Duquette J."/>
            <person name="Shao M."/>
        </authorList>
    </citation>
    <scope>NUCLEOTIDE SEQUENCE</scope>
    <source>
        <tissue evidence="2">Fresh leaf tissue</tissue>
    </source>
</reference>
<evidence type="ECO:0000313" key="3">
    <source>
        <dbReference type="Proteomes" id="UP000729402"/>
    </source>
</evidence>
<gene>
    <name evidence="2" type="ORF">GUJ93_ZPchr0014g46882</name>
</gene>
<protein>
    <submittedName>
        <fullName evidence="2">Uncharacterized protein</fullName>
    </submittedName>
</protein>
<accession>A0A8J5VRU5</accession>
<sequence length="156" mass="16854">MGRMLHVSETADDRGPGAYVSSHRLSLVFVVANDRRFLPRAATPARRHGFRSECVELWPSSQFPCHLCRVGVDYERPAGAPSPGLGSPSGGRRNSWNRRTIYPPIHHPFRSTNVLFRGSQGAVTETTVARAAVDVGGRTSSSSAGTYSRGAGHRGP</sequence>
<keyword evidence="3" id="KW-1185">Reference proteome</keyword>
<evidence type="ECO:0000256" key="1">
    <source>
        <dbReference type="SAM" id="MobiDB-lite"/>
    </source>
</evidence>
<dbReference type="Proteomes" id="UP000729402">
    <property type="component" value="Unassembled WGS sequence"/>
</dbReference>